<reference evidence="1" key="1">
    <citation type="submission" date="2023-06" db="EMBL/GenBank/DDBJ databases">
        <authorList>
            <consortium name="Lawrence Berkeley National Laboratory"/>
            <person name="Ahrendt S."/>
            <person name="Sahu N."/>
            <person name="Indic B."/>
            <person name="Wong-Bajracharya J."/>
            <person name="Merenyi Z."/>
            <person name="Ke H.-M."/>
            <person name="Monk M."/>
            <person name="Kocsube S."/>
            <person name="Drula E."/>
            <person name="Lipzen A."/>
            <person name="Balint B."/>
            <person name="Henrissat B."/>
            <person name="Andreopoulos B."/>
            <person name="Martin F.M."/>
            <person name="Harder C.B."/>
            <person name="Rigling D."/>
            <person name="Ford K.L."/>
            <person name="Foster G.D."/>
            <person name="Pangilinan J."/>
            <person name="Papanicolaou A."/>
            <person name="Barry K."/>
            <person name="LaButti K."/>
            <person name="Viragh M."/>
            <person name="Koriabine M."/>
            <person name="Yan M."/>
            <person name="Riley R."/>
            <person name="Champramary S."/>
            <person name="Plett K.L."/>
            <person name="Tsai I.J."/>
            <person name="Slot J."/>
            <person name="Sipos G."/>
            <person name="Plett J."/>
            <person name="Nagy L.G."/>
            <person name="Grigoriev I.V."/>
        </authorList>
    </citation>
    <scope>NUCLEOTIDE SEQUENCE</scope>
    <source>
        <strain evidence="1">HWK02</strain>
    </source>
</reference>
<evidence type="ECO:0000313" key="2">
    <source>
        <dbReference type="Proteomes" id="UP001175228"/>
    </source>
</evidence>
<evidence type="ECO:0000313" key="1">
    <source>
        <dbReference type="EMBL" id="KAK0495228.1"/>
    </source>
</evidence>
<proteinExistence type="predicted"/>
<gene>
    <name evidence="1" type="ORF">EDD18DRAFT_1106466</name>
</gene>
<protein>
    <submittedName>
        <fullName evidence="1">Uncharacterized protein</fullName>
    </submittedName>
</protein>
<sequence>MNSMRNTKSLAIWSSVELVTASQADTTLTLSHKRTSSAHVENPFKPDLTLSTTVHNIMGMARTKEGIEALALFLDKSGAFTKTGNPKQPPMHHTFEEEECILEDWLGNHNSVE</sequence>
<keyword evidence="2" id="KW-1185">Reference proteome</keyword>
<dbReference type="Proteomes" id="UP001175228">
    <property type="component" value="Unassembled WGS sequence"/>
</dbReference>
<dbReference type="EMBL" id="JAUEPU010000018">
    <property type="protein sequence ID" value="KAK0495228.1"/>
    <property type="molecule type" value="Genomic_DNA"/>
</dbReference>
<name>A0AA39Q2V1_9AGAR</name>
<accession>A0AA39Q2V1</accession>
<comment type="caution">
    <text evidence="1">The sequence shown here is derived from an EMBL/GenBank/DDBJ whole genome shotgun (WGS) entry which is preliminary data.</text>
</comment>
<organism evidence="1 2">
    <name type="scientific">Armillaria luteobubalina</name>
    <dbReference type="NCBI Taxonomy" id="153913"/>
    <lineage>
        <taxon>Eukaryota</taxon>
        <taxon>Fungi</taxon>
        <taxon>Dikarya</taxon>
        <taxon>Basidiomycota</taxon>
        <taxon>Agaricomycotina</taxon>
        <taxon>Agaricomycetes</taxon>
        <taxon>Agaricomycetidae</taxon>
        <taxon>Agaricales</taxon>
        <taxon>Marasmiineae</taxon>
        <taxon>Physalacriaceae</taxon>
        <taxon>Armillaria</taxon>
    </lineage>
</organism>
<dbReference type="AlphaFoldDB" id="A0AA39Q2V1"/>